<name>A0A348B3S1_9CREN</name>
<reference evidence="4" key="2">
    <citation type="submission" date="2018-04" db="EMBL/GenBank/DDBJ databases">
        <title>Complete genome sequence of Sulfodiicoccus acidiphilus strain HS-1.</title>
        <authorList>
            <person name="Sakai H.D."/>
            <person name="Kurosawa N."/>
        </authorList>
    </citation>
    <scope>NUCLEOTIDE SEQUENCE [LARGE SCALE GENOMIC DNA]</scope>
    <source>
        <strain evidence="4">HS-1</strain>
    </source>
</reference>
<feature type="transmembrane region" description="Helical" evidence="1">
    <location>
        <begin position="309"/>
        <end position="328"/>
    </location>
</feature>
<feature type="transmembrane region" description="Helical" evidence="1">
    <location>
        <begin position="32"/>
        <end position="52"/>
    </location>
</feature>
<keyword evidence="1" id="KW-0472">Membrane</keyword>
<feature type="transmembrane region" description="Helical" evidence="1">
    <location>
        <begin position="93"/>
        <end position="112"/>
    </location>
</feature>
<feature type="transmembrane region" description="Helical" evidence="1">
    <location>
        <begin position="64"/>
        <end position="87"/>
    </location>
</feature>
<dbReference type="Proteomes" id="UP000616143">
    <property type="component" value="Unassembled WGS sequence"/>
</dbReference>
<reference evidence="2" key="3">
    <citation type="journal article" date="2019" name="BMC Res. Notes">
        <title>Complete genome sequence of the Sulfodiicoccus acidiphilus strain HS-1T, the first crenarchaeon that lacks polB3, isolated from an acidic hot spring in Ohwaku-dani, Hakone, Japan.</title>
        <authorList>
            <person name="Sakai H.D."/>
            <person name="Kurosawa N."/>
        </authorList>
    </citation>
    <scope>NUCLEOTIDE SEQUENCE</scope>
    <source>
        <strain evidence="2">HS-1</strain>
    </source>
</reference>
<evidence type="ECO:0000313" key="2">
    <source>
        <dbReference type="EMBL" id="BBD72823.1"/>
    </source>
</evidence>
<evidence type="ECO:0000313" key="3">
    <source>
        <dbReference type="EMBL" id="GGU04205.1"/>
    </source>
</evidence>
<organism evidence="2 4">
    <name type="scientific">Sulfodiicoccus acidiphilus</name>
    <dbReference type="NCBI Taxonomy" id="1670455"/>
    <lineage>
        <taxon>Archaea</taxon>
        <taxon>Thermoproteota</taxon>
        <taxon>Thermoprotei</taxon>
        <taxon>Sulfolobales</taxon>
        <taxon>Sulfolobaceae</taxon>
        <taxon>Sulfodiicoccus</taxon>
    </lineage>
</organism>
<evidence type="ECO:0008006" key="5">
    <source>
        <dbReference type="Google" id="ProtNLM"/>
    </source>
</evidence>
<feature type="transmembrane region" description="Helical" evidence="1">
    <location>
        <begin position="202"/>
        <end position="220"/>
    </location>
</feature>
<keyword evidence="1" id="KW-1133">Transmembrane helix</keyword>
<sequence length="418" mass="44935">MGGVVLMNVALAAISSILFFALSPIFVAQTKYVQGTIFFYISPILIILTYLLKVTSSIAIGKTPAVYGVSTVLFQVARLAFAVVAMYVLNLSVAGVILAYSVGYIIQTLVNLRYVKANLKVDMNIALAALKKSFVFVVSKLQGLAEATIIIIAVAYTGSAVVNSYFESAIIVSNIANWAASLPSGVIAELKDEPKAYVVESSAKIFVVSSMLLMALIIAEAKPLLHLIRPDYVGALLATYVIAASNLLRSFANLFYYAVGMRDETLAVEGGNSFKGPMGTMVRNNVLFSAIGVAVSVTLGYLFRTSPYSVEVALLSIGPAINSVYMIYNSVSKSRQLYSFPFPWRETLVSTVGAIIAGIPFTLIPILHISQMIVTGLGVVGIYAILTYLLSPYVRRLVSRGLGLVFEAISRARPEDTP</sequence>
<feature type="transmembrane region" description="Helical" evidence="1">
    <location>
        <begin position="232"/>
        <end position="252"/>
    </location>
</feature>
<dbReference type="AlphaFoldDB" id="A0A348B3S1"/>
<keyword evidence="4" id="KW-1185">Reference proteome</keyword>
<protein>
    <recommendedName>
        <fullName evidence="5">Polysaccharide biosynthesis protein</fullName>
    </recommendedName>
</protein>
<dbReference type="EMBL" id="BMQS01000028">
    <property type="protein sequence ID" value="GGU04205.1"/>
    <property type="molecule type" value="Genomic_DNA"/>
</dbReference>
<dbReference type="EMBL" id="AP018553">
    <property type="protein sequence ID" value="BBD72823.1"/>
    <property type="molecule type" value="Genomic_DNA"/>
</dbReference>
<dbReference type="Proteomes" id="UP000276741">
    <property type="component" value="Chromosome"/>
</dbReference>
<reference evidence="3" key="4">
    <citation type="submission" date="2020-09" db="EMBL/GenBank/DDBJ databases">
        <authorList>
            <person name="Sun Q."/>
            <person name="Ohkuma M."/>
        </authorList>
    </citation>
    <scope>NUCLEOTIDE SEQUENCE</scope>
    <source>
        <strain evidence="3">JCM 31740</strain>
    </source>
</reference>
<feature type="transmembrane region" description="Helical" evidence="1">
    <location>
        <begin position="373"/>
        <end position="390"/>
    </location>
</feature>
<feature type="transmembrane region" description="Helical" evidence="1">
    <location>
        <begin position="285"/>
        <end position="303"/>
    </location>
</feature>
<keyword evidence="1" id="KW-0812">Transmembrane</keyword>
<feature type="transmembrane region" description="Helical" evidence="1">
    <location>
        <begin position="133"/>
        <end position="156"/>
    </location>
</feature>
<dbReference type="KEGG" id="sacd:HS1genome_1212"/>
<proteinExistence type="predicted"/>
<evidence type="ECO:0000313" key="4">
    <source>
        <dbReference type="Proteomes" id="UP000276741"/>
    </source>
</evidence>
<evidence type="ECO:0000256" key="1">
    <source>
        <dbReference type="SAM" id="Phobius"/>
    </source>
</evidence>
<accession>A0A348B3S1</accession>
<feature type="transmembrane region" description="Helical" evidence="1">
    <location>
        <begin position="5"/>
        <end position="26"/>
    </location>
</feature>
<reference evidence="3" key="1">
    <citation type="journal article" date="2014" name="Int. J. Syst. Evol. Microbiol.">
        <title>Complete genome sequence of Corynebacterium casei LMG S-19264T (=DSM 44701T), isolated from a smear-ripened cheese.</title>
        <authorList>
            <consortium name="US DOE Joint Genome Institute (JGI-PGF)"/>
            <person name="Walter F."/>
            <person name="Albersmeier A."/>
            <person name="Kalinowski J."/>
            <person name="Ruckert C."/>
        </authorList>
    </citation>
    <scope>NUCLEOTIDE SEQUENCE</scope>
    <source>
        <strain evidence="3">JCM 31740</strain>
    </source>
</reference>
<feature type="transmembrane region" description="Helical" evidence="1">
    <location>
        <begin position="348"/>
        <end position="367"/>
    </location>
</feature>
<feature type="transmembrane region" description="Helical" evidence="1">
    <location>
        <begin position="168"/>
        <end position="190"/>
    </location>
</feature>
<gene>
    <name evidence="3" type="ORF">GCM10007116_21130</name>
    <name evidence="2" type="ORF">HS1genome_1212</name>
</gene>